<dbReference type="EMBL" id="GBXM01090068">
    <property type="protein sequence ID" value="JAH18509.1"/>
    <property type="molecule type" value="Transcribed_RNA"/>
</dbReference>
<proteinExistence type="predicted"/>
<accession>A0A0E9QNV9</accession>
<reference evidence="1" key="2">
    <citation type="journal article" date="2015" name="Fish Shellfish Immunol.">
        <title>Early steps in the European eel (Anguilla anguilla)-Vibrio vulnificus interaction in the gills: Role of the RtxA13 toxin.</title>
        <authorList>
            <person name="Callol A."/>
            <person name="Pajuelo D."/>
            <person name="Ebbesson L."/>
            <person name="Teles M."/>
            <person name="MacKenzie S."/>
            <person name="Amaro C."/>
        </authorList>
    </citation>
    <scope>NUCLEOTIDE SEQUENCE</scope>
</reference>
<sequence>MQTFCVYSSPPLLLSTSLIGGSGQCEMVIEVSNLLSSAIT</sequence>
<name>A0A0E9QNV9_ANGAN</name>
<protein>
    <submittedName>
        <fullName evidence="1">Uncharacterized protein</fullName>
    </submittedName>
</protein>
<reference evidence="1" key="1">
    <citation type="submission" date="2014-11" db="EMBL/GenBank/DDBJ databases">
        <authorList>
            <person name="Amaro Gonzalez C."/>
        </authorList>
    </citation>
    <scope>NUCLEOTIDE SEQUENCE</scope>
</reference>
<evidence type="ECO:0000313" key="1">
    <source>
        <dbReference type="EMBL" id="JAH18509.1"/>
    </source>
</evidence>
<dbReference type="AlphaFoldDB" id="A0A0E9QNV9"/>
<organism evidence="1">
    <name type="scientific">Anguilla anguilla</name>
    <name type="common">European freshwater eel</name>
    <name type="synonym">Muraena anguilla</name>
    <dbReference type="NCBI Taxonomy" id="7936"/>
    <lineage>
        <taxon>Eukaryota</taxon>
        <taxon>Metazoa</taxon>
        <taxon>Chordata</taxon>
        <taxon>Craniata</taxon>
        <taxon>Vertebrata</taxon>
        <taxon>Euteleostomi</taxon>
        <taxon>Actinopterygii</taxon>
        <taxon>Neopterygii</taxon>
        <taxon>Teleostei</taxon>
        <taxon>Anguilliformes</taxon>
        <taxon>Anguillidae</taxon>
        <taxon>Anguilla</taxon>
    </lineage>
</organism>